<dbReference type="Pfam" id="PF07847">
    <property type="entry name" value="PCO_ADO"/>
    <property type="match status" value="1"/>
</dbReference>
<dbReference type="InterPro" id="IPR012864">
    <property type="entry name" value="PCO/ADO"/>
</dbReference>
<name>A0A8J5LW01_ZINOF</name>
<feature type="region of interest" description="Disordered" evidence="8">
    <location>
        <begin position="1"/>
        <end position="21"/>
    </location>
</feature>
<comment type="catalytic activity">
    <reaction evidence="7">
        <text>L-cysteine + O2 = 3-sulfino-L-alanine + H(+)</text>
        <dbReference type="Rhea" id="RHEA:20441"/>
        <dbReference type="ChEBI" id="CHEBI:15378"/>
        <dbReference type="ChEBI" id="CHEBI:15379"/>
        <dbReference type="ChEBI" id="CHEBI:35235"/>
        <dbReference type="ChEBI" id="CHEBI:61085"/>
        <dbReference type="EC" id="1.13.11.20"/>
    </reaction>
    <physiologicalReaction direction="left-to-right" evidence="7">
        <dbReference type="Rhea" id="RHEA:20442"/>
    </physiologicalReaction>
</comment>
<gene>
    <name evidence="9" type="ORF">ZIOFF_015028</name>
</gene>
<dbReference type="GO" id="GO:0017172">
    <property type="term" value="F:cysteine dioxygenase activity"/>
    <property type="evidence" value="ECO:0007669"/>
    <property type="project" value="UniProtKB-EC"/>
</dbReference>
<protein>
    <recommendedName>
        <fullName evidence="3">cysteine dioxygenase</fullName>
        <ecNumber evidence="3">1.13.11.20</ecNumber>
    </recommendedName>
</protein>
<dbReference type="GO" id="GO:0046872">
    <property type="term" value="F:metal ion binding"/>
    <property type="evidence" value="ECO:0007669"/>
    <property type="project" value="UniProtKB-KW"/>
</dbReference>
<dbReference type="AlphaFoldDB" id="A0A8J5LW01"/>
<organism evidence="9 10">
    <name type="scientific">Zingiber officinale</name>
    <name type="common">Ginger</name>
    <name type="synonym">Amomum zingiber</name>
    <dbReference type="NCBI Taxonomy" id="94328"/>
    <lineage>
        <taxon>Eukaryota</taxon>
        <taxon>Viridiplantae</taxon>
        <taxon>Streptophyta</taxon>
        <taxon>Embryophyta</taxon>
        <taxon>Tracheophyta</taxon>
        <taxon>Spermatophyta</taxon>
        <taxon>Magnoliopsida</taxon>
        <taxon>Liliopsida</taxon>
        <taxon>Zingiberales</taxon>
        <taxon>Zingiberaceae</taxon>
        <taxon>Zingiber</taxon>
    </lineage>
</organism>
<keyword evidence="10" id="KW-1185">Reference proteome</keyword>
<evidence type="ECO:0000313" key="10">
    <source>
        <dbReference type="Proteomes" id="UP000734854"/>
    </source>
</evidence>
<keyword evidence="6" id="KW-0408">Iron</keyword>
<proteinExistence type="inferred from homology"/>
<evidence type="ECO:0000256" key="4">
    <source>
        <dbReference type="ARBA" id="ARBA00022723"/>
    </source>
</evidence>
<evidence type="ECO:0000256" key="7">
    <source>
        <dbReference type="ARBA" id="ARBA00024284"/>
    </source>
</evidence>
<accession>A0A8J5LW01</accession>
<evidence type="ECO:0000256" key="5">
    <source>
        <dbReference type="ARBA" id="ARBA00023002"/>
    </source>
</evidence>
<keyword evidence="4" id="KW-0479">Metal-binding</keyword>
<dbReference type="PANTHER" id="PTHR22966:SF63">
    <property type="entry name" value="CYSTEINE DIOXYGENASE"/>
    <property type="match status" value="1"/>
</dbReference>
<evidence type="ECO:0000256" key="8">
    <source>
        <dbReference type="SAM" id="MobiDB-lite"/>
    </source>
</evidence>
<dbReference type="EC" id="1.13.11.20" evidence="3"/>
<dbReference type="Proteomes" id="UP000734854">
    <property type="component" value="Unassembled WGS sequence"/>
</dbReference>
<dbReference type="CDD" id="cd20289">
    <property type="entry name" value="cupin_ADO"/>
    <property type="match status" value="1"/>
</dbReference>
<evidence type="ECO:0000256" key="3">
    <source>
        <dbReference type="ARBA" id="ARBA00013133"/>
    </source>
</evidence>
<feature type="compositionally biased region" description="Basic residues" evidence="8">
    <location>
        <begin position="9"/>
        <end position="21"/>
    </location>
</feature>
<dbReference type="OrthoDB" id="271433at2759"/>
<dbReference type="PANTHER" id="PTHR22966">
    <property type="entry name" value="2-AMINOETHANETHIOL DIOXYGENASE"/>
    <property type="match status" value="1"/>
</dbReference>
<evidence type="ECO:0000313" key="9">
    <source>
        <dbReference type="EMBL" id="KAG6525076.1"/>
    </source>
</evidence>
<comment type="cofactor">
    <cofactor evidence="1">
        <name>Fe(2+)</name>
        <dbReference type="ChEBI" id="CHEBI:29033"/>
    </cofactor>
</comment>
<reference evidence="9 10" key="1">
    <citation type="submission" date="2020-08" db="EMBL/GenBank/DDBJ databases">
        <title>Plant Genome Project.</title>
        <authorList>
            <person name="Zhang R.-G."/>
        </authorList>
    </citation>
    <scope>NUCLEOTIDE SEQUENCE [LARGE SCALE GENOMIC DNA]</scope>
    <source>
        <tissue evidence="9">Rhizome</tissue>
    </source>
</reference>
<sequence length="250" mass="28076">MKEGVKRQATAKRKHGCVRRRTRRRVQSASSAIQRLFLACKAVFKGPGTVPGPADVRKLRLILDKMGPEDIGLSTDILFFRDGDHISNRTSRIAYATIYNCDNFSICVFFLPRAAVIPLHDHPGMTVFSKLLLGTMHIKSYDWLDPVTSSDRYMRPAELIVDSDFTAPCKASVLYPETGGNIHAFTAITPCVVLDVLGPPYTKEDGRDITYYRDYYSNNSRVGWLEEVDISKDLKMDGVEYLGPHVIDGQ</sequence>
<evidence type="ECO:0000256" key="6">
    <source>
        <dbReference type="ARBA" id="ARBA00023004"/>
    </source>
</evidence>
<comment type="caution">
    <text evidence="9">The sequence shown here is derived from an EMBL/GenBank/DDBJ whole genome shotgun (WGS) entry which is preliminary data.</text>
</comment>
<keyword evidence="5" id="KW-0560">Oxidoreductase</keyword>
<evidence type="ECO:0000256" key="1">
    <source>
        <dbReference type="ARBA" id="ARBA00001954"/>
    </source>
</evidence>
<comment type="similarity">
    <text evidence="2">Belongs to the cysteine dioxygenase family.</text>
</comment>
<evidence type="ECO:0000256" key="2">
    <source>
        <dbReference type="ARBA" id="ARBA00006622"/>
    </source>
</evidence>
<dbReference type="EMBL" id="JACMSC010000004">
    <property type="protein sequence ID" value="KAG6525076.1"/>
    <property type="molecule type" value="Genomic_DNA"/>
</dbReference>